<keyword evidence="1" id="KW-0489">Methyltransferase</keyword>
<name>A0A077Q0U5_XENBV</name>
<organism evidence="4">
    <name type="scientific">Xenorhabdus bovienii str. kraussei Becker Underwood</name>
    <dbReference type="NCBI Taxonomy" id="1398204"/>
    <lineage>
        <taxon>Bacteria</taxon>
        <taxon>Pseudomonadati</taxon>
        <taxon>Pseudomonadota</taxon>
        <taxon>Gammaproteobacteria</taxon>
        <taxon>Enterobacterales</taxon>
        <taxon>Morganellaceae</taxon>
        <taxon>Xenorhabdus</taxon>
    </lineage>
</organism>
<evidence type="ECO:0000256" key="2">
    <source>
        <dbReference type="ARBA" id="ARBA00022679"/>
    </source>
</evidence>
<evidence type="ECO:0000259" key="3">
    <source>
        <dbReference type="Pfam" id="PF13649"/>
    </source>
</evidence>
<dbReference type="InterPro" id="IPR029063">
    <property type="entry name" value="SAM-dependent_MTases_sf"/>
</dbReference>
<accession>A0A077Q0U5</accession>
<proteinExistence type="predicted"/>
<reference evidence="4" key="1">
    <citation type="submission" date="2013-07" db="EMBL/GenBank/DDBJ databases">
        <title>Sub-species coevolution in mutualistic symbiosis.</title>
        <authorList>
            <person name="Murfin K."/>
            <person name="Klassen J."/>
            <person name="Lee M."/>
            <person name="Forst S."/>
            <person name="Stock P."/>
            <person name="Goodrich-Blair H."/>
        </authorList>
    </citation>
    <scope>NUCLEOTIDE SEQUENCE [LARGE SCALE GENOMIC DNA]</scope>
    <source>
        <strain evidence="4">Kraussei Becker Underwood</strain>
    </source>
</reference>
<dbReference type="Proteomes" id="UP000028493">
    <property type="component" value="Unassembled WGS sequence"/>
</dbReference>
<dbReference type="AlphaFoldDB" id="A0A077Q0U5"/>
<dbReference type="HOGENOM" id="CLU_049749_3_2_6"/>
<protein>
    <submittedName>
        <fullName evidence="4">ToxA protein</fullName>
    </submittedName>
</protein>
<dbReference type="GO" id="GO:0008168">
    <property type="term" value="F:methyltransferase activity"/>
    <property type="evidence" value="ECO:0007669"/>
    <property type="project" value="UniProtKB-KW"/>
</dbReference>
<evidence type="ECO:0000313" key="4">
    <source>
        <dbReference type="EMBL" id="CDH26627.1"/>
    </source>
</evidence>
<dbReference type="PANTHER" id="PTHR43861:SF1">
    <property type="entry name" value="TRANS-ACONITATE 2-METHYLTRANSFERASE"/>
    <property type="match status" value="1"/>
</dbReference>
<feature type="domain" description="Methyltransferase" evidence="3">
    <location>
        <begin position="43"/>
        <end position="138"/>
    </location>
</feature>
<evidence type="ECO:0000256" key="1">
    <source>
        <dbReference type="ARBA" id="ARBA00022603"/>
    </source>
</evidence>
<dbReference type="PANTHER" id="PTHR43861">
    <property type="entry name" value="TRANS-ACONITATE 2-METHYLTRANSFERASE-RELATED"/>
    <property type="match status" value="1"/>
</dbReference>
<dbReference type="Gene3D" id="3.40.50.150">
    <property type="entry name" value="Vaccinia Virus protein VP39"/>
    <property type="match status" value="1"/>
</dbReference>
<dbReference type="SUPFAM" id="SSF53335">
    <property type="entry name" value="S-adenosyl-L-methionine-dependent methyltransferases"/>
    <property type="match status" value="1"/>
</dbReference>
<comment type="caution">
    <text evidence="4">The sequence shown here is derived from an EMBL/GenBank/DDBJ whole genome shotgun (WGS) entry which is preliminary data.</text>
</comment>
<dbReference type="Pfam" id="PF13649">
    <property type="entry name" value="Methyltransf_25"/>
    <property type="match status" value="1"/>
</dbReference>
<sequence length="245" mass="28281">MEEQANYDFIGEYYEKFSNTVAQRQSELRDILNMVGDIQGKSVLDLACGYGYFGRELHCRGASKVVGVDISEKMIELAKAKSKLYGDDIEFCVQNVCEMKLHEKFDIVIAAFLFHYSQSTEELEAMFQAAANHLKPSGKLIAYMSSPDYRLENGNCDNYGFKILSEEPWQNGFCYQAEFLTTPPSPFTFYRWSRESYENAINKAGFSRFSWQKPTVLESDLERYPQGFWDIYLQNCVHTGLICQF</sequence>
<dbReference type="CDD" id="cd02440">
    <property type="entry name" value="AdoMet_MTases"/>
    <property type="match status" value="1"/>
</dbReference>
<keyword evidence="2" id="KW-0808">Transferase</keyword>
<dbReference type="InterPro" id="IPR041698">
    <property type="entry name" value="Methyltransf_25"/>
</dbReference>
<gene>
    <name evidence="4" type="ORF">XBKB1_800028</name>
</gene>
<dbReference type="EMBL" id="CBSZ010000418">
    <property type="protein sequence ID" value="CDH26627.1"/>
    <property type="molecule type" value="Genomic_DNA"/>
</dbReference>
<dbReference type="RefSeq" id="WP_038193742.1">
    <property type="nucleotide sequence ID" value="NZ_CAWLXS010000079.1"/>
</dbReference>
<dbReference type="GO" id="GO:0032259">
    <property type="term" value="P:methylation"/>
    <property type="evidence" value="ECO:0007669"/>
    <property type="project" value="UniProtKB-KW"/>
</dbReference>